<accession>A0A840RI73</accession>
<proteinExistence type="predicted"/>
<keyword evidence="4" id="KW-1185">Reference proteome</keyword>
<dbReference type="SUPFAM" id="SSF53756">
    <property type="entry name" value="UDP-Glycosyltransferase/glycogen phosphorylase"/>
    <property type="match status" value="1"/>
</dbReference>
<sequence length="352" mass="38651">MKILELDFEAGWRGGERQTFLSMQQFRAAGHEVEILCRAGGKMAERAHAAGFVVHPCNNVLGVLAFLAIHGESYDILHPQTGHMLSWAVLSRPFHRRPVVYSRRVAFALKGWFTRYKYQRVDQVVAISQACADSVRALGVDDIEIIPSAVLPVLPDASRCKALADTLGIGGRRVVATTSALSEDKDPLLLVEAIASLRQRRNDFVFVHFGTGDMTDVVKTRIKELGLEQVFLLGGYQQQVEALFGLFDVFVMSSREEGLGSSVLDAFSARVPVASTDAGGLKELLADERGLLSAVGDARGLAAHIDTLLEGSPQVLAMAERAYEYVVRVHSVETMANSYLRLFERLLRRAPA</sequence>
<dbReference type="InterPro" id="IPR028098">
    <property type="entry name" value="Glyco_trans_4-like_N"/>
</dbReference>
<dbReference type="PANTHER" id="PTHR12526:SF572">
    <property type="entry name" value="BLL5144 PROTEIN"/>
    <property type="match status" value="1"/>
</dbReference>
<organism evidence="3 4">
    <name type="scientific">Silvimonas terrae</name>
    <dbReference type="NCBI Taxonomy" id="300266"/>
    <lineage>
        <taxon>Bacteria</taxon>
        <taxon>Pseudomonadati</taxon>
        <taxon>Pseudomonadota</taxon>
        <taxon>Betaproteobacteria</taxon>
        <taxon>Neisseriales</taxon>
        <taxon>Chitinibacteraceae</taxon>
        <taxon>Silvimonas</taxon>
    </lineage>
</organism>
<comment type="caution">
    <text evidence="3">The sequence shown here is derived from an EMBL/GenBank/DDBJ whole genome shotgun (WGS) entry which is preliminary data.</text>
</comment>
<dbReference type="Pfam" id="PF00534">
    <property type="entry name" value="Glycos_transf_1"/>
    <property type="match status" value="1"/>
</dbReference>
<dbReference type="Gene3D" id="3.40.50.2000">
    <property type="entry name" value="Glycogen Phosphorylase B"/>
    <property type="match status" value="2"/>
</dbReference>
<dbReference type="Pfam" id="PF13439">
    <property type="entry name" value="Glyco_transf_4"/>
    <property type="match status" value="1"/>
</dbReference>
<dbReference type="Proteomes" id="UP000543030">
    <property type="component" value="Unassembled WGS sequence"/>
</dbReference>
<evidence type="ECO:0000313" key="3">
    <source>
        <dbReference type="EMBL" id="MBB5192026.1"/>
    </source>
</evidence>
<reference evidence="3 4" key="1">
    <citation type="submission" date="2020-08" db="EMBL/GenBank/DDBJ databases">
        <title>Genomic Encyclopedia of Type Strains, Phase IV (KMG-IV): sequencing the most valuable type-strain genomes for metagenomic binning, comparative biology and taxonomic classification.</title>
        <authorList>
            <person name="Goeker M."/>
        </authorList>
    </citation>
    <scope>NUCLEOTIDE SEQUENCE [LARGE SCALE GENOMIC DNA]</scope>
    <source>
        <strain evidence="3 4">DSM 18233</strain>
    </source>
</reference>
<dbReference type="AlphaFoldDB" id="A0A840RI73"/>
<dbReference type="PANTHER" id="PTHR12526">
    <property type="entry name" value="GLYCOSYLTRANSFERASE"/>
    <property type="match status" value="1"/>
</dbReference>
<gene>
    <name evidence="3" type="ORF">HNQ50_002763</name>
</gene>
<name>A0A840RI73_9NEIS</name>
<evidence type="ECO:0000259" key="2">
    <source>
        <dbReference type="Pfam" id="PF13439"/>
    </source>
</evidence>
<dbReference type="RefSeq" id="WP_184101599.1">
    <property type="nucleotide sequence ID" value="NZ_JACHHN010000005.1"/>
</dbReference>
<feature type="domain" description="Glycosyltransferase subfamily 4-like N-terminal" evidence="2">
    <location>
        <begin position="13"/>
        <end position="150"/>
    </location>
</feature>
<dbReference type="EMBL" id="JACHHN010000005">
    <property type="protein sequence ID" value="MBB5192026.1"/>
    <property type="molecule type" value="Genomic_DNA"/>
</dbReference>
<feature type="domain" description="Glycosyl transferase family 1" evidence="1">
    <location>
        <begin position="170"/>
        <end position="324"/>
    </location>
</feature>
<evidence type="ECO:0000259" key="1">
    <source>
        <dbReference type="Pfam" id="PF00534"/>
    </source>
</evidence>
<evidence type="ECO:0000313" key="4">
    <source>
        <dbReference type="Proteomes" id="UP000543030"/>
    </source>
</evidence>
<keyword evidence="3" id="KW-0808">Transferase</keyword>
<dbReference type="InterPro" id="IPR001296">
    <property type="entry name" value="Glyco_trans_1"/>
</dbReference>
<dbReference type="CDD" id="cd03801">
    <property type="entry name" value="GT4_PimA-like"/>
    <property type="match status" value="1"/>
</dbReference>
<protein>
    <submittedName>
        <fullName evidence="3">Glycosyltransferase involved in cell wall biosynthesis</fullName>
    </submittedName>
</protein>
<dbReference type="GO" id="GO:0016757">
    <property type="term" value="F:glycosyltransferase activity"/>
    <property type="evidence" value="ECO:0007669"/>
    <property type="project" value="InterPro"/>
</dbReference>